<reference evidence="4 6" key="2">
    <citation type="submission" date="2017-02" db="EMBL/GenBank/DDBJ databases">
        <authorList>
            <person name="Peterson S.W."/>
        </authorList>
    </citation>
    <scope>NUCLEOTIDE SEQUENCE [LARGE SCALE GENOMIC DNA]</scope>
    <source>
        <strain evidence="4 6">DSM 9653</strain>
    </source>
</reference>
<dbReference type="Pfam" id="PF03795">
    <property type="entry name" value="YCII"/>
    <property type="match status" value="1"/>
</dbReference>
<protein>
    <submittedName>
        <fullName evidence="3">Dehydrogenase</fullName>
    </submittedName>
</protein>
<dbReference type="PANTHER" id="PTHR35174">
    <property type="entry name" value="BLL7171 PROTEIN-RELATED"/>
    <property type="match status" value="1"/>
</dbReference>
<evidence type="ECO:0000256" key="1">
    <source>
        <dbReference type="ARBA" id="ARBA00007689"/>
    </source>
</evidence>
<organism evidence="3 5">
    <name type="scientific">Bosea thiooxidans</name>
    <dbReference type="NCBI Taxonomy" id="53254"/>
    <lineage>
        <taxon>Bacteria</taxon>
        <taxon>Pseudomonadati</taxon>
        <taxon>Pseudomonadota</taxon>
        <taxon>Alphaproteobacteria</taxon>
        <taxon>Hyphomicrobiales</taxon>
        <taxon>Boseaceae</taxon>
        <taxon>Bosea</taxon>
    </lineage>
</organism>
<dbReference type="EMBL" id="FUYX01000010">
    <property type="protein sequence ID" value="SKB99717.1"/>
    <property type="molecule type" value="Genomic_DNA"/>
</dbReference>
<accession>A0A0Q3KHJ3</accession>
<dbReference type="InterPro" id="IPR005545">
    <property type="entry name" value="YCII"/>
</dbReference>
<dbReference type="RefSeq" id="WP_055729524.1">
    <property type="nucleotide sequence ID" value="NZ_FUYX01000010.1"/>
</dbReference>
<gene>
    <name evidence="3" type="ORF">ARD30_19130</name>
    <name evidence="4" type="ORF">SAMN05660750_03510</name>
</gene>
<comment type="similarity">
    <text evidence="1">Belongs to the YciI family.</text>
</comment>
<dbReference type="Gene3D" id="3.30.70.1060">
    <property type="entry name" value="Dimeric alpha+beta barrel"/>
    <property type="match status" value="1"/>
</dbReference>
<sequence length="141" mass="15452">MRYMIMVKATQDSEAGAMPTRELVDAMMAFNEELVKAGIMKGGDGLQPSAKGARVQFDGSKRTVVDGPFAETKELVAGYWLWECKSLDEAISWVKRCPNPMPGPSEIEIRPVVDIADFGEAVSPETAATWERLKNEVEGQG</sequence>
<evidence type="ECO:0000313" key="4">
    <source>
        <dbReference type="EMBL" id="SKB99717.1"/>
    </source>
</evidence>
<dbReference type="OrthoDB" id="9807535at2"/>
<evidence type="ECO:0000313" key="6">
    <source>
        <dbReference type="Proteomes" id="UP000190130"/>
    </source>
</evidence>
<dbReference type="SUPFAM" id="SSF54909">
    <property type="entry name" value="Dimeric alpha+beta barrel"/>
    <property type="match status" value="1"/>
</dbReference>
<evidence type="ECO:0000313" key="5">
    <source>
        <dbReference type="Proteomes" id="UP000051562"/>
    </source>
</evidence>
<dbReference type="Proteomes" id="UP000190130">
    <property type="component" value="Unassembled WGS sequence"/>
</dbReference>
<keyword evidence="5" id="KW-1185">Reference proteome</keyword>
<dbReference type="PANTHER" id="PTHR35174:SF4">
    <property type="entry name" value="BLL7163 PROTEIN"/>
    <property type="match status" value="1"/>
</dbReference>
<evidence type="ECO:0000259" key="2">
    <source>
        <dbReference type="Pfam" id="PF03795"/>
    </source>
</evidence>
<dbReference type="EMBL" id="LMAR01000052">
    <property type="protein sequence ID" value="KQK29163.1"/>
    <property type="molecule type" value="Genomic_DNA"/>
</dbReference>
<evidence type="ECO:0000313" key="3">
    <source>
        <dbReference type="EMBL" id="KQK29163.1"/>
    </source>
</evidence>
<proteinExistence type="inferred from homology"/>
<dbReference type="AlphaFoldDB" id="A0A0Q3KHJ3"/>
<dbReference type="STRING" id="53254.SAMN05660750_03510"/>
<name>A0A0Q3KHJ3_9HYPH</name>
<dbReference type="InterPro" id="IPR011008">
    <property type="entry name" value="Dimeric_a/b-barrel"/>
</dbReference>
<reference evidence="3 5" key="1">
    <citation type="submission" date="2015-10" db="EMBL/GenBank/DDBJ databases">
        <title>Draft genome of Bosea thiooxidans.</title>
        <authorList>
            <person name="Wang X."/>
        </authorList>
    </citation>
    <scope>NUCLEOTIDE SEQUENCE [LARGE SCALE GENOMIC DNA]</scope>
    <source>
        <strain evidence="3 5">CGMCC 9174</strain>
    </source>
</reference>
<dbReference type="Proteomes" id="UP000051562">
    <property type="component" value="Unassembled WGS sequence"/>
</dbReference>
<feature type="domain" description="YCII-related" evidence="2">
    <location>
        <begin position="1"/>
        <end position="113"/>
    </location>
</feature>